<keyword evidence="2" id="KW-0472">Membrane</keyword>
<gene>
    <name evidence="3" type="ORF">PQR66_19180</name>
</gene>
<feature type="transmembrane region" description="Helical" evidence="2">
    <location>
        <begin position="21"/>
        <end position="39"/>
    </location>
</feature>
<evidence type="ECO:0000313" key="3">
    <source>
        <dbReference type="EMBL" id="MFL9885174.1"/>
    </source>
</evidence>
<evidence type="ECO:0008006" key="5">
    <source>
        <dbReference type="Google" id="ProtNLM"/>
    </source>
</evidence>
<feature type="region of interest" description="Disordered" evidence="1">
    <location>
        <begin position="79"/>
        <end position="99"/>
    </location>
</feature>
<evidence type="ECO:0000256" key="2">
    <source>
        <dbReference type="SAM" id="Phobius"/>
    </source>
</evidence>
<keyword evidence="2" id="KW-0812">Transmembrane</keyword>
<feature type="compositionally biased region" description="Polar residues" evidence="1">
    <location>
        <begin position="85"/>
        <end position="99"/>
    </location>
</feature>
<name>A0ABW8ZPL3_9BURK</name>
<sequence>MSTAQGSAGESVIQRSRLSTALTAVAIFVSVWIVAALYWKTTYHLPTWRDLLLCGVALPMLLVVGLALGRRSIERIRQPERVVQPSGQAPDTASSDDSAQQWTMALLDSSLRLPSGITPEEIGEAAREATVVTLHPDLTRHDGVRIFASEVASIAPDRFDESLLPPNSAEAEALNDEHRRAMLLAVETLGELMERQAGAASADANISTEQPSFKLHLLFPERWQPVAATLAAWLDAHLAREKWMPRMERVTPVCVADPVEALTMLDRLNEVLHGQPLTTRHIVLALDSSLSRATVDSLDNLGQLYAQQRPNGHVLGEGACALLLAHPAAVDVVPAAQIHRLVASRLSAPIEQPDQQRGDAVMQLLDSARKHTAPELEIAACALVSDADQRISRRAEITAVAELAWPNSDTSGRCLHLGLANGESSAVLALSAIAVAGDHSLREQQPTFVVSTSDATARGVMLVSLPQKPPAPTNAPVSL</sequence>
<organism evidence="3 4">
    <name type="scientific">Paraburkholderia agricolaris</name>
    <dbReference type="NCBI Taxonomy" id="2152888"/>
    <lineage>
        <taxon>Bacteria</taxon>
        <taxon>Pseudomonadati</taxon>
        <taxon>Pseudomonadota</taxon>
        <taxon>Betaproteobacteria</taxon>
        <taxon>Burkholderiales</taxon>
        <taxon>Burkholderiaceae</taxon>
        <taxon>Paraburkholderia</taxon>
    </lineage>
</organism>
<keyword evidence="2" id="KW-1133">Transmembrane helix</keyword>
<dbReference type="RefSeq" id="WP_408329058.1">
    <property type="nucleotide sequence ID" value="NZ_JAQQFH010000008.1"/>
</dbReference>
<reference evidence="3 4" key="1">
    <citation type="journal article" date="2024" name="Chem. Sci.">
        <title>Discovery of megapolipeptins by genome mining of a Burkholderiales bacteria collection.</title>
        <authorList>
            <person name="Paulo B.S."/>
            <person name="Recchia M.J.J."/>
            <person name="Lee S."/>
            <person name="Fergusson C.H."/>
            <person name="Romanowski S.B."/>
            <person name="Hernandez A."/>
            <person name="Krull N."/>
            <person name="Liu D.Y."/>
            <person name="Cavanagh H."/>
            <person name="Bos A."/>
            <person name="Gray C.A."/>
            <person name="Murphy B.T."/>
            <person name="Linington R.G."/>
            <person name="Eustaquio A.S."/>
        </authorList>
    </citation>
    <scope>NUCLEOTIDE SEQUENCE [LARGE SCALE GENOMIC DNA]</scope>
    <source>
        <strain evidence="3 4">RL16-012-BIC-B</strain>
    </source>
</reference>
<comment type="caution">
    <text evidence="3">The sequence shown here is derived from an EMBL/GenBank/DDBJ whole genome shotgun (WGS) entry which is preliminary data.</text>
</comment>
<dbReference type="Proteomes" id="UP001629249">
    <property type="component" value="Unassembled WGS sequence"/>
</dbReference>
<evidence type="ECO:0000256" key="1">
    <source>
        <dbReference type="SAM" id="MobiDB-lite"/>
    </source>
</evidence>
<dbReference type="EMBL" id="JAQQFN010000014">
    <property type="protein sequence ID" value="MFL9885174.1"/>
    <property type="molecule type" value="Genomic_DNA"/>
</dbReference>
<protein>
    <recommendedName>
        <fullName evidence="5">Transmembrane protein</fullName>
    </recommendedName>
</protein>
<feature type="transmembrane region" description="Helical" evidence="2">
    <location>
        <begin position="51"/>
        <end position="69"/>
    </location>
</feature>
<accession>A0ABW8ZPL3</accession>
<keyword evidence="4" id="KW-1185">Reference proteome</keyword>
<proteinExistence type="predicted"/>
<evidence type="ECO:0000313" key="4">
    <source>
        <dbReference type="Proteomes" id="UP001629249"/>
    </source>
</evidence>